<comment type="caution">
    <text evidence="2">The sequence shown here is derived from an EMBL/GenBank/DDBJ whole genome shotgun (WGS) entry which is preliminary data.</text>
</comment>
<protein>
    <submittedName>
        <fullName evidence="2">Alpha-glucosidase</fullName>
        <ecNumber evidence="2">3.2.1.22</ecNumber>
    </submittedName>
</protein>
<dbReference type="GO" id="GO:0030246">
    <property type="term" value="F:carbohydrate binding"/>
    <property type="evidence" value="ECO:0007669"/>
    <property type="project" value="InterPro"/>
</dbReference>
<keyword evidence="2" id="KW-0378">Hydrolase</keyword>
<dbReference type="Gene3D" id="2.70.98.10">
    <property type="match status" value="1"/>
</dbReference>
<evidence type="ECO:0000259" key="1">
    <source>
        <dbReference type="Pfam" id="PF14508"/>
    </source>
</evidence>
<dbReference type="EC" id="3.2.1.22" evidence="2"/>
<dbReference type="InterPro" id="IPR014718">
    <property type="entry name" value="GH-type_carb-bd"/>
</dbReference>
<gene>
    <name evidence="2" type="ORF">EZS27_039560</name>
</gene>
<dbReference type="Pfam" id="PF14508">
    <property type="entry name" value="GH97_N"/>
    <property type="match status" value="1"/>
</dbReference>
<evidence type="ECO:0000313" key="2">
    <source>
        <dbReference type="EMBL" id="KAA6308848.1"/>
    </source>
</evidence>
<dbReference type="GO" id="GO:0004557">
    <property type="term" value="F:alpha-galactosidase activity"/>
    <property type="evidence" value="ECO:0007669"/>
    <property type="project" value="UniProtKB-EC"/>
</dbReference>
<accession>A0A5J4PIZ8</accession>
<dbReference type="AlphaFoldDB" id="A0A5J4PIZ8"/>
<proteinExistence type="predicted"/>
<dbReference type="EMBL" id="SNRY01008269">
    <property type="protein sequence ID" value="KAA6308848.1"/>
    <property type="molecule type" value="Genomic_DNA"/>
</dbReference>
<feature type="non-terminal residue" evidence="2">
    <location>
        <position position="292"/>
    </location>
</feature>
<dbReference type="InterPro" id="IPR013785">
    <property type="entry name" value="Aldolase_TIM"/>
</dbReference>
<dbReference type="InterPro" id="IPR052720">
    <property type="entry name" value="Glycosyl_hydrolase_97"/>
</dbReference>
<dbReference type="InterPro" id="IPR029486">
    <property type="entry name" value="GH97_N"/>
</dbReference>
<feature type="non-terminal residue" evidence="2">
    <location>
        <position position="1"/>
    </location>
</feature>
<sequence length="292" mass="33525">IIETSSLGFSFKDEPDLHQDLHIIESLPSSHHEMWTPVVKSKHAQITDSYNELKLIAKEKGGNRRRMDIIFRVYDDGVAFRYKLYRSARVGNRQLTKELTTFNIPGNPDAWVVEYDGGKYTSAQEAEFMQRRLDYVTDKTIAGLPFLIKQADNCWIAVTEAEIDNYAGFYIGTNGEKNQLTTKLSPLPGEDEQGVKVRFADDMITPWRVIMVGNTPGRLIESEIIQNLNPPCAIADPSWIKPGMSAWDHWWTGDEKVEIPVIKEYIDLASEMGWAYMLVDWQWYEPFNKPEA</sequence>
<keyword evidence="2" id="KW-0326">Glycosidase</keyword>
<feature type="domain" description="Glycosyl-hydrolase 97 N-terminal" evidence="1">
    <location>
        <begin position="1"/>
        <end position="231"/>
    </location>
</feature>
<reference evidence="2" key="1">
    <citation type="submission" date="2019-03" db="EMBL/GenBank/DDBJ databases">
        <title>Single cell metagenomics reveals metabolic interactions within the superorganism composed of flagellate Streblomastix strix and complex community of Bacteroidetes bacteria on its surface.</title>
        <authorList>
            <person name="Treitli S.C."/>
            <person name="Kolisko M."/>
            <person name="Husnik F."/>
            <person name="Keeling P."/>
            <person name="Hampl V."/>
        </authorList>
    </citation>
    <scope>NUCLEOTIDE SEQUENCE</scope>
    <source>
        <strain evidence="2">STM</strain>
    </source>
</reference>
<organism evidence="2">
    <name type="scientific">termite gut metagenome</name>
    <dbReference type="NCBI Taxonomy" id="433724"/>
    <lineage>
        <taxon>unclassified sequences</taxon>
        <taxon>metagenomes</taxon>
        <taxon>organismal metagenomes</taxon>
    </lineage>
</organism>
<dbReference type="PANTHER" id="PTHR35803">
    <property type="entry name" value="GLUCAN 1,4-ALPHA-GLUCOSIDASE SUSB-RELATED"/>
    <property type="match status" value="1"/>
</dbReference>
<dbReference type="Gene3D" id="3.20.20.70">
    <property type="entry name" value="Aldolase class I"/>
    <property type="match status" value="1"/>
</dbReference>
<name>A0A5J4PIZ8_9ZZZZ</name>